<comment type="caution">
    <text evidence="1">The sequence shown here is derived from an EMBL/GenBank/DDBJ whole genome shotgun (WGS) entry which is preliminary data.</text>
</comment>
<keyword evidence="2" id="KW-1185">Reference proteome</keyword>
<protein>
    <submittedName>
        <fullName evidence="1">Uncharacterized protein</fullName>
    </submittedName>
</protein>
<accession>A0AA36H2V3</accession>
<dbReference type="Proteomes" id="UP001176961">
    <property type="component" value="Unassembled WGS sequence"/>
</dbReference>
<sequence length="225" mass="25462">MKVWSRNRNTRDGGVEFVHRKLPHNQSTIAGMFNECEVEAIRSAVGSMTTRGSDAGEGKATSSDPTPVTECAFKACSDSLRKRIDDTIALLEKDKTLTGNFIKAIEALREKEVLFFEKIDCGSFKESRDFLLPSDTNVYTLLAVVWRLSRLNFFEPDFGSNMLGMLMTLKESLRQAEIVRDTTNRAVEDPQCRPEAAFKLRALADCAKWERDQSRDLIKEYLPIP</sequence>
<reference evidence="1" key="1">
    <citation type="submission" date="2023-07" db="EMBL/GenBank/DDBJ databases">
        <authorList>
            <consortium name="CYATHOMIX"/>
        </authorList>
    </citation>
    <scope>NUCLEOTIDE SEQUENCE</scope>
    <source>
        <strain evidence="1">N/A</strain>
    </source>
</reference>
<dbReference type="AlphaFoldDB" id="A0AA36H2V3"/>
<evidence type="ECO:0000313" key="2">
    <source>
        <dbReference type="Proteomes" id="UP001176961"/>
    </source>
</evidence>
<organism evidence="1 2">
    <name type="scientific">Cylicocyclus nassatus</name>
    <name type="common">Nematode worm</name>
    <dbReference type="NCBI Taxonomy" id="53992"/>
    <lineage>
        <taxon>Eukaryota</taxon>
        <taxon>Metazoa</taxon>
        <taxon>Ecdysozoa</taxon>
        <taxon>Nematoda</taxon>
        <taxon>Chromadorea</taxon>
        <taxon>Rhabditida</taxon>
        <taxon>Rhabditina</taxon>
        <taxon>Rhabditomorpha</taxon>
        <taxon>Strongyloidea</taxon>
        <taxon>Strongylidae</taxon>
        <taxon>Cylicocyclus</taxon>
    </lineage>
</organism>
<dbReference type="EMBL" id="CATQJL010000305">
    <property type="protein sequence ID" value="CAJ0603085.1"/>
    <property type="molecule type" value="Genomic_DNA"/>
</dbReference>
<name>A0AA36H2V3_CYLNA</name>
<gene>
    <name evidence="1" type="ORF">CYNAS_LOCUS15068</name>
</gene>
<evidence type="ECO:0000313" key="1">
    <source>
        <dbReference type="EMBL" id="CAJ0603085.1"/>
    </source>
</evidence>
<proteinExistence type="predicted"/>